<sequence>MFSILPFSIPYPPNTLLPSPHSKSTPQTLLPTVTHPPPAHHPITSLHSFANAPLLPRLSLVTPSATTWVYINPYTSFLLRRLQSLNLAALPAPLTYHYITPPPPLPHPPPSMSCPHSMHPLTSHALTSCINLLPTSISVEKADSKPSHPQVP</sequence>
<protein>
    <submittedName>
        <fullName evidence="4">Ovule protein</fullName>
    </submittedName>
</protein>
<dbReference type="Proteomes" id="UP000274429">
    <property type="component" value="Unassembled WGS sequence"/>
</dbReference>
<evidence type="ECO:0000313" key="4">
    <source>
        <dbReference type="WBParaSite" id="TTAC_0000352901-mRNA-1"/>
    </source>
</evidence>
<dbReference type="EMBL" id="UYWX01002563">
    <property type="protein sequence ID" value="VDM22782.1"/>
    <property type="molecule type" value="Genomic_DNA"/>
</dbReference>
<proteinExistence type="predicted"/>
<feature type="region of interest" description="Disordered" evidence="1">
    <location>
        <begin position="18"/>
        <end position="37"/>
    </location>
</feature>
<reference evidence="4" key="1">
    <citation type="submission" date="2017-02" db="UniProtKB">
        <authorList>
            <consortium name="WormBaseParasite"/>
        </authorList>
    </citation>
    <scope>IDENTIFICATION</scope>
</reference>
<dbReference type="WBParaSite" id="TTAC_0000352901-mRNA-1">
    <property type="protein sequence ID" value="TTAC_0000352901-mRNA-1"/>
    <property type="gene ID" value="TTAC_0000352901"/>
</dbReference>
<evidence type="ECO:0000313" key="2">
    <source>
        <dbReference type="EMBL" id="VDM22782.1"/>
    </source>
</evidence>
<keyword evidence="3" id="KW-1185">Reference proteome</keyword>
<evidence type="ECO:0000256" key="1">
    <source>
        <dbReference type="SAM" id="MobiDB-lite"/>
    </source>
</evidence>
<evidence type="ECO:0000313" key="3">
    <source>
        <dbReference type="Proteomes" id="UP000274429"/>
    </source>
</evidence>
<dbReference type="AlphaFoldDB" id="A0A0R3WRY9"/>
<reference evidence="2 3" key="2">
    <citation type="submission" date="2018-11" db="EMBL/GenBank/DDBJ databases">
        <authorList>
            <consortium name="Pathogen Informatics"/>
        </authorList>
    </citation>
    <scope>NUCLEOTIDE SEQUENCE [LARGE SCALE GENOMIC DNA]</scope>
</reference>
<name>A0A0R3WRY9_HYDTA</name>
<gene>
    <name evidence="2" type="ORF">TTAC_LOCUS3514</name>
</gene>
<organism evidence="4">
    <name type="scientific">Hydatigena taeniaeformis</name>
    <name type="common">Feline tapeworm</name>
    <name type="synonym">Taenia taeniaeformis</name>
    <dbReference type="NCBI Taxonomy" id="6205"/>
    <lineage>
        <taxon>Eukaryota</taxon>
        <taxon>Metazoa</taxon>
        <taxon>Spiralia</taxon>
        <taxon>Lophotrochozoa</taxon>
        <taxon>Platyhelminthes</taxon>
        <taxon>Cestoda</taxon>
        <taxon>Eucestoda</taxon>
        <taxon>Cyclophyllidea</taxon>
        <taxon>Taeniidae</taxon>
        <taxon>Hydatigera</taxon>
    </lineage>
</organism>
<accession>A0A0R3WRY9</accession>